<dbReference type="InParanoid" id="A0A1B7MDH1"/>
<dbReference type="PANTHER" id="PTHR35871:SF1">
    <property type="entry name" value="CXC1-LIKE CYSTEINE CLUSTER ASSOCIATED WITH KDZ TRANSPOSASES DOMAIN-CONTAINING PROTEIN"/>
    <property type="match status" value="1"/>
</dbReference>
<accession>A0A1B7MDH1</accession>
<dbReference type="OrthoDB" id="10039611at2759"/>
<dbReference type="Proteomes" id="UP000092154">
    <property type="component" value="Unassembled WGS sequence"/>
</dbReference>
<evidence type="ECO:0000313" key="1">
    <source>
        <dbReference type="EMBL" id="OAX30645.1"/>
    </source>
</evidence>
<dbReference type="PANTHER" id="PTHR35871">
    <property type="entry name" value="EXPRESSED PROTEIN"/>
    <property type="match status" value="1"/>
</dbReference>
<evidence type="ECO:0000313" key="2">
    <source>
        <dbReference type="Proteomes" id="UP000092154"/>
    </source>
</evidence>
<dbReference type="EMBL" id="KV450138">
    <property type="protein sequence ID" value="OAX30645.1"/>
    <property type="molecule type" value="Genomic_DNA"/>
</dbReference>
<proteinExistence type="predicted"/>
<organism evidence="1 2">
    <name type="scientific">Rhizopogon vinicolor AM-OR11-026</name>
    <dbReference type="NCBI Taxonomy" id="1314800"/>
    <lineage>
        <taxon>Eukaryota</taxon>
        <taxon>Fungi</taxon>
        <taxon>Dikarya</taxon>
        <taxon>Basidiomycota</taxon>
        <taxon>Agaricomycotina</taxon>
        <taxon>Agaricomycetes</taxon>
        <taxon>Agaricomycetidae</taxon>
        <taxon>Boletales</taxon>
        <taxon>Suillineae</taxon>
        <taxon>Rhizopogonaceae</taxon>
        <taxon>Rhizopogon</taxon>
    </lineage>
</organism>
<feature type="non-terminal residue" evidence="1">
    <location>
        <position position="360"/>
    </location>
</feature>
<gene>
    <name evidence="1" type="ORF">K503DRAFT_751027</name>
</gene>
<dbReference type="AlphaFoldDB" id="A0A1B7MDH1"/>
<sequence>MNIYGTWNSSILEEEDFAQELLLHLQGIGKYVRAMDIVEYLDREEVKSRLKLTKTISLATAQRWMKNIGYRWSKTPTGQFVDGHERADVVEYRQVVFLPIWAELLSRTRIYAASGNECVVQPPSTRRVIIWNHDESTYYANDRRKIRWVHKSETAVPYAKGEGASLMVADMVSPDYGWLRSPDGTETARVLFKAGKAREGYFMSEDILKQASNAMDILEKHYPDEDHVMVFDNATTHLKRADGALSARHMPKFSPKHGDKWDGTDWGERRQPKNWGVEVPMGDGTFADGSPQSLYYPEGHERAGVCKGMGVILEERGYEGALKIRAECPKFQCEKGATRCCCRRMLYNEPDFVGVKSLLE</sequence>
<protein>
    <submittedName>
        <fullName evidence="1">Uncharacterized protein</fullName>
    </submittedName>
</protein>
<keyword evidence="2" id="KW-1185">Reference proteome</keyword>
<name>A0A1B7MDH1_9AGAM</name>
<reference evidence="1 2" key="1">
    <citation type="submission" date="2016-06" db="EMBL/GenBank/DDBJ databases">
        <title>Comparative genomics of the ectomycorrhizal sister species Rhizopogon vinicolor and Rhizopogon vesiculosus (Basidiomycota: Boletales) reveals a divergence of the mating type B locus.</title>
        <authorList>
            <consortium name="DOE Joint Genome Institute"/>
            <person name="Mujic A.B."/>
            <person name="Kuo A."/>
            <person name="Tritt A."/>
            <person name="Lipzen A."/>
            <person name="Chen C."/>
            <person name="Johnson J."/>
            <person name="Sharma A."/>
            <person name="Barry K."/>
            <person name="Grigoriev I.V."/>
            <person name="Spatafora J.W."/>
        </authorList>
    </citation>
    <scope>NUCLEOTIDE SEQUENCE [LARGE SCALE GENOMIC DNA]</scope>
    <source>
        <strain evidence="1 2">AM-OR11-026</strain>
    </source>
</reference>